<feature type="domain" description="Sulfotransferase" evidence="4">
    <location>
        <begin position="11"/>
        <end position="254"/>
    </location>
</feature>
<evidence type="ECO:0000256" key="3">
    <source>
        <dbReference type="RuleBase" id="RU361155"/>
    </source>
</evidence>
<keyword evidence="2 3" id="KW-0808">Transferase</keyword>
<evidence type="ECO:0000256" key="2">
    <source>
        <dbReference type="ARBA" id="ARBA00022679"/>
    </source>
</evidence>
<reference evidence="5" key="2">
    <citation type="journal article" date="2022" name="Hortic Res">
        <title>The genome of Dioscorea zingiberensis sheds light on the biosynthesis, origin and evolution of the medicinally important diosgenin saponins.</title>
        <authorList>
            <person name="Li Y."/>
            <person name="Tan C."/>
            <person name="Li Z."/>
            <person name="Guo J."/>
            <person name="Li S."/>
            <person name="Chen X."/>
            <person name="Wang C."/>
            <person name="Dai X."/>
            <person name="Yang H."/>
            <person name="Song W."/>
            <person name="Hou L."/>
            <person name="Xu J."/>
            <person name="Tong Z."/>
            <person name="Xu A."/>
            <person name="Yuan X."/>
            <person name="Wang W."/>
            <person name="Yang Q."/>
            <person name="Chen L."/>
            <person name="Sun Z."/>
            <person name="Wang K."/>
            <person name="Pan B."/>
            <person name="Chen J."/>
            <person name="Bao Y."/>
            <person name="Liu F."/>
            <person name="Qi X."/>
            <person name="Gang D.R."/>
            <person name="Wen J."/>
            <person name="Li J."/>
        </authorList>
    </citation>
    <scope>NUCLEOTIDE SEQUENCE</scope>
    <source>
        <strain evidence="5">Dzin_1.0</strain>
    </source>
</reference>
<evidence type="ECO:0000313" key="5">
    <source>
        <dbReference type="EMBL" id="KAJ0977709.1"/>
    </source>
</evidence>
<evidence type="ECO:0000313" key="6">
    <source>
        <dbReference type="Proteomes" id="UP001085076"/>
    </source>
</evidence>
<organism evidence="5 6">
    <name type="scientific">Dioscorea zingiberensis</name>
    <dbReference type="NCBI Taxonomy" id="325984"/>
    <lineage>
        <taxon>Eukaryota</taxon>
        <taxon>Viridiplantae</taxon>
        <taxon>Streptophyta</taxon>
        <taxon>Embryophyta</taxon>
        <taxon>Tracheophyta</taxon>
        <taxon>Spermatophyta</taxon>
        <taxon>Magnoliopsida</taxon>
        <taxon>Liliopsida</taxon>
        <taxon>Dioscoreales</taxon>
        <taxon>Dioscoreaceae</taxon>
        <taxon>Dioscorea</taxon>
    </lineage>
</organism>
<dbReference type="Proteomes" id="UP001085076">
    <property type="component" value="Miscellaneous, Linkage group lg03"/>
</dbReference>
<keyword evidence="6" id="KW-1185">Reference proteome</keyword>
<dbReference type="OrthoDB" id="205623at2759"/>
<dbReference type="EC" id="2.8.2.-" evidence="3"/>
<name>A0A9D5CRD8_9LILI</name>
<gene>
    <name evidence="5" type="ORF">J5N97_013183</name>
</gene>
<evidence type="ECO:0000259" key="4">
    <source>
        <dbReference type="Pfam" id="PF00685"/>
    </source>
</evidence>
<dbReference type="GO" id="GO:0008146">
    <property type="term" value="F:sulfotransferase activity"/>
    <property type="evidence" value="ECO:0007669"/>
    <property type="project" value="InterPro"/>
</dbReference>
<dbReference type="AlphaFoldDB" id="A0A9D5CRD8"/>
<evidence type="ECO:0000256" key="1">
    <source>
        <dbReference type="ARBA" id="ARBA00005771"/>
    </source>
</evidence>
<reference evidence="5" key="1">
    <citation type="submission" date="2021-03" db="EMBL/GenBank/DDBJ databases">
        <authorList>
            <person name="Li Z."/>
            <person name="Yang C."/>
        </authorList>
    </citation>
    <scope>NUCLEOTIDE SEQUENCE</scope>
    <source>
        <strain evidence="5">Dzin_1.0</strain>
        <tissue evidence="5">Leaf</tissue>
    </source>
</reference>
<proteinExistence type="inferred from homology"/>
<dbReference type="SUPFAM" id="SSF52540">
    <property type="entry name" value="P-loop containing nucleoside triphosphate hydrolases"/>
    <property type="match status" value="1"/>
</dbReference>
<dbReference type="EMBL" id="JAGGNH010000003">
    <property type="protein sequence ID" value="KAJ0977709.1"/>
    <property type="molecule type" value="Genomic_DNA"/>
</dbReference>
<dbReference type="PANTHER" id="PTHR11783">
    <property type="entry name" value="SULFOTRANSFERASE SULT"/>
    <property type="match status" value="1"/>
</dbReference>
<accession>A0A9D5CRD8</accession>
<dbReference type="Gene3D" id="3.40.50.300">
    <property type="entry name" value="P-loop containing nucleotide triphosphate hydrolases"/>
    <property type="match status" value="1"/>
</dbReference>
<comment type="similarity">
    <text evidence="1 3">Belongs to the sulfotransferase 1 family.</text>
</comment>
<dbReference type="InterPro" id="IPR027417">
    <property type="entry name" value="P-loop_NTPase"/>
</dbReference>
<dbReference type="Pfam" id="PF00685">
    <property type="entry name" value="Sulfotransfer_1"/>
    <property type="match status" value="1"/>
</dbReference>
<sequence>MAIKSHFHPRPSDLLLVTNPKSGTTWLKALSFATLHRHSFSLSDHPLLTTTPHDCVPFIETLFNHSTIPNLNTLPSPTIFATHSPLSLLPETLSADSSPGYRIVYLCREPKDTLVSLWNFNDGIRTSVISGEETEGLEFSKAFDMFSQDKFLFLRYEEIMEDPVSQLRKLAEFMGCPFSMDEERDGVVEHIVELCSFGNLSKLDVNKTTPVEKDILPPSSFFRKGRVGDWVNYLSMEMDEKLDLITKEKLHGSGLIFKCTTTGIAVDSSSSSSMHAAAASQV</sequence>
<protein>
    <recommendedName>
        <fullName evidence="3">Sulfotransferase</fullName>
        <ecNumber evidence="3">2.8.2.-</ecNumber>
    </recommendedName>
</protein>
<dbReference type="InterPro" id="IPR000863">
    <property type="entry name" value="Sulfotransferase_dom"/>
</dbReference>
<comment type="caution">
    <text evidence="5">The sequence shown here is derived from an EMBL/GenBank/DDBJ whole genome shotgun (WGS) entry which is preliminary data.</text>
</comment>